<dbReference type="PANTHER" id="PTHR10072:SF41">
    <property type="entry name" value="IRON-SULFUR CLUSTER ASSEMBLY 1 HOMOLOG, MITOCHONDRIAL"/>
    <property type="match status" value="1"/>
</dbReference>
<dbReference type="SUPFAM" id="SSF89360">
    <property type="entry name" value="HesB-like domain"/>
    <property type="match status" value="1"/>
</dbReference>
<accession>A0ABN7RZI2</accession>
<organism evidence="6 7">
    <name type="scientific">Oikopleura dioica</name>
    <name type="common">Tunicate</name>
    <dbReference type="NCBI Taxonomy" id="34765"/>
    <lineage>
        <taxon>Eukaryota</taxon>
        <taxon>Metazoa</taxon>
        <taxon>Chordata</taxon>
        <taxon>Tunicata</taxon>
        <taxon>Appendicularia</taxon>
        <taxon>Copelata</taxon>
        <taxon>Oikopleuridae</taxon>
        <taxon>Oikopleura</taxon>
    </lineage>
</organism>
<evidence type="ECO:0000256" key="1">
    <source>
        <dbReference type="ARBA" id="ARBA00006718"/>
    </source>
</evidence>
<dbReference type="SMART" id="SM00364">
    <property type="entry name" value="LRR_BAC"/>
    <property type="match status" value="4"/>
</dbReference>
<dbReference type="Pfam" id="PF13855">
    <property type="entry name" value="LRR_8"/>
    <property type="match status" value="1"/>
</dbReference>
<sequence length="346" mass="38580">MGNKGSKLHLETAQKTGVCTIANLKLEEIPPEIFKITKLRTLDASNNRLARWPSGIERMGMMKMLKISNNRLTEINVSMLPKLETLLASNNVLTKIPDLSQCKNLKTLDLSNNHIKRLSSCIYALPQLDALNLEKNKISEIDEAGIENLKCIEINLNQNQIGKLPSGLKKCARLKVLRVEENCLQSIPTDILKESNISVISADGNIFTEKELQGQAARAYKSSLDVYTCCYRSSQSKYISLVINKSFQWQILAQDEPSNSAVFRIGLRTKGCNGMAYTLEHADIESKKKFEETVTEDGVTVIIDMKAQMTLLGTEMDYSSNKLEEGFIFSNPNIKGTCGCGESFNI</sequence>
<dbReference type="InterPro" id="IPR001611">
    <property type="entry name" value="Leu-rich_rpt"/>
</dbReference>
<dbReference type="InterPro" id="IPR003591">
    <property type="entry name" value="Leu-rich_rpt_typical-subtyp"/>
</dbReference>
<keyword evidence="7" id="KW-1185">Reference proteome</keyword>
<dbReference type="InterPro" id="IPR017870">
    <property type="entry name" value="FeS_cluster_insertion_CS"/>
</dbReference>
<dbReference type="EMBL" id="OU015568">
    <property type="protein sequence ID" value="CAG5089736.1"/>
    <property type="molecule type" value="Genomic_DNA"/>
</dbReference>
<keyword evidence="2" id="KW-0433">Leucine-rich repeat</keyword>
<dbReference type="InterPro" id="IPR016092">
    <property type="entry name" value="ATAP"/>
</dbReference>
<dbReference type="InterPro" id="IPR032675">
    <property type="entry name" value="LRR_dom_sf"/>
</dbReference>
<evidence type="ECO:0000313" key="6">
    <source>
        <dbReference type="EMBL" id="CAG5089736.1"/>
    </source>
</evidence>
<proteinExistence type="inferred from homology"/>
<dbReference type="InterPro" id="IPR050322">
    <property type="entry name" value="Fe-S_cluster_asmbl/transfer"/>
</dbReference>
<dbReference type="Pfam" id="PF01521">
    <property type="entry name" value="Fe-S_biosyn"/>
    <property type="match status" value="1"/>
</dbReference>
<dbReference type="SUPFAM" id="SSF52058">
    <property type="entry name" value="L domain-like"/>
    <property type="match status" value="1"/>
</dbReference>
<evidence type="ECO:0000256" key="2">
    <source>
        <dbReference type="ARBA" id="ARBA00022614"/>
    </source>
</evidence>
<evidence type="ECO:0000313" key="7">
    <source>
        <dbReference type="Proteomes" id="UP001158576"/>
    </source>
</evidence>
<dbReference type="PROSITE" id="PS51450">
    <property type="entry name" value="LRR"/>
    <property type="match status" value="2"/>
</dbReference>
<dbReference type="InterPro" id="IPR000361">
    <property type="entry name" value="ATAP_core_dom"/>
</dbReference>
<dbReference type="Proteomes" id="UP001158576">
    <property type="component" value="Chromosome PAR"/>
</dbReference>
<reference evidence="6 7" key="1">
    <citation type="submission" date="2021-04" db="EMBL/GenBank/DDBJ databases">
        <authorList>
            <person name="Bliznina A."/>
        </authorList>
    </citation>
    <scope>NUCLEOTIDE SEQUENCE [LARGE SCALE GENOMIC DNA]</scope>
</reference>
<name>A0ABN7RZI2_OIKDI</name>
<dbReference type="PANTHER" id="PTHR10072">
    <property type="entry name" value="IRON-SULFUR CLUSTER ASSEMBLY PROTEIN"/>
    <property type="match status" value="1"/>
</dbReference>
<evidence type="ECO:0000256" key="4">
    <source>
        <dbReference type="ARBA" id="ARBA00039743"/>
    </source>
</evidence>
<evidence type="ECO:0000256" key="3">
    <source>
        <dbReference type="ARBA" id="ARBA00022737"/>
    </source>
</evidence>
<comment type="similarity">
    <text evidence="1">Belongs to the HesB/IscA family.</text>
</comment>
<dbReference type="InterPro" id="IPR035903">
    <property type="entry name" value="HesB-like_dom_sf"/>
</dbReference>
<dbReference type="SMART" id="SM00369">
    <property type="entry name" value="LRR_TYP"/>
    <property type="match status" value="5"/>
</dbReference>
<gene>
    <name evidence="6" type="ORF">OKIOD_LOCUS3889</name>
</gene>
<dbReference type="Gene3D" id="2.60.300.12">
    <property type="entry name" value="HesB-like domain"/>
    <property type="match status" value="1"/>
</dbReference>
<feature type="domain" description="Core" evidence="5">
    <location>
        <begin position="256"/>
        <end position="342"/>
    </location>
</feature>
<evidence type="ECO:0000259" key="5">
    <source>
        <dbReference type="Pfam" id="PF01521"/>
    </source>
</evidence>
<protein>
    <recommendedName>
        <fullName evidence="4">Iron-sulfur cluster assembly 1 homolog, mitochondrial</fullName>
    </recommendedName>
</protein>
<dbReference type="Gene3D" id="3.80.10.10">
    <property type="entry name" value="Ribonuclease Inhibitor"/>
    <property type="match status" value="2"/>
</dbReference>
<dbReference type="PROSITE" id="PS01152">
    <property type="entry name" value="HESB"/>
    <property type="match status" value="1"/>
</dbReference>
<keyword evidence="3" id="KW-0677">Repeat</keyword>
<dbReference type="NCBIfam" id="TIGR00049">
    <property type="entry name" value="iron-sulfur cluster assembly accessory protein"/>
    <property type="match status" value="1"/>
</dbReference>